<dbReference type="PROSITE" id="PS50109">
    <property type="entry name" value="HIS_KIN"/>
    <property type="match status" value="1"/>
</dbReference>
<keyword evidence="7" id="KW-0547">Nucleotide-binding</keyword>
<dbReference type="PANTHER" id="PTHR45453:SF1">
    <property type="entry name" value="PHOSPHATE REGULON SENSOR PROTEIN PHOR"/>
    <property type="match status" value="1"/>
</dbReference>
<feature type="transmembrane region" description="Helical" evidence="12">
    <location>
        <begin position="12"/>
        <end position="30"/>
    </location>
</feature>
<evidence type="ECO:0000256" key="10">
    <source>
        <dbReference type="ARBA" id="ARBA00023012"/>
    </source>
</evidence>
<evidence type="ECO:0000256" key="4">
    <source>
        <dbReference type="ARBA" id="ARBA00022475"/>
    </source>
</evidence>
<dbReference type="Gene3D" id="1.10.287.130">
    <property type="match status" value="1"/>
</dbReference>
<dbReference type="Pfam" id="PF00512">
    <property type="entry name" value="HisKA"/>
    <property type="match status" value="1"/>
</dbReference>
<keyword evidence="12" id="KW-1133">Transmembrane helix</keyword>
<keyword evidence="6" id="KW-0808">Transferase</keyword>
<feature type="domain" description="HAMP" evidence="14">
    <location>
        <begin position="184"/>
        <end position="236"/>
    </location>
</feature>
<comment type="subcellular location">
    <subcellularLocation>
        <location evidence="2">Cell membrane</location>
        <topology evidence="2">Multi-pass membrane protein</topology>
    </subcellularLocation>
</comment>
<evidence type="ECO:0000256" key="6">
    <source>
        <dbReference type="ARBA" id="ARBA00022679"/>
    </source>
</evidence>
<keyword evidence="12" id="KW-0812">Transmembrane</keyword>
<protein>
    <recommendedName>
        <fullName evidence="3">histidine kinase</fullName>
        <ecNumber evidence="3">2.7.13.3</ecNumber>
    </recommendedName>
</protein>
<dbReference type="PANTHER" id="PTHR45453">
    <property type="entry name" value="PHOSPHATE REGULON SENSOR PROTEIN PHOR"/>
    <property type="match status" value="1"/>
</dbReference>
<evidence type="ECO:0000256" key="5">
    <source>
        <dbReference type="ARBA" id="ARBA00022553"/>
    </source>
</evidence>
<comment type="catalytic activity">
    <reaction evidence="1">
        <text>ATP + protein L-histidine = ADP + protein N-phospho-L-histidine.</text>
        <dbReference type="EC" id="2.7.13.3"/>
    </reaction>
</comment>
<dbReference type="SUPFAM" id="SSF55874">
    <property type="entry name" value="ATPase domain of HSP90 chaperone/DNA topoisomerase II/histidine kinase"/>
    <property type="match status" value="1"/>
</dbReference>
<dbReference type="KEGG" id="pasa:BAOM_2214"/>
<keyword evidence="11 12" id="KW-0472">Membrane</keyword>
<name>A0A3Q9RMT4_9BACI</name>
<dbReference type="SMART" id="SM00388">
    <property type="entry name" value="HisKA"/>
    <property type="match status" value="1"/>
</dbReference>
<evidence type="ECO:0000256" key="3">
    <source>
        <dbReference type="ARBA" id="ARBA00012438"/>
    </source>
</evidence>
<evidence type="ECO:0000256" key="2">
    <source>
        <dbReference type="ARBA" id="ARBA00004651"/>
    </source>
</evidence>
<dbReference type="EMBL" id="CP026095">
    <property type="protein sequence ID" value="AZV42823.1"/>
    <property type="molecule type" value="Genomic_DNA"/>
</dbReference>
<dbReference type="GO" id="GO:0000155">
    <property type="term" value="F:phosphorelay sensor kinase activity"/>
    <property type="evidence" value="ECO:0007669"/>
    <property type="project" value="InterPro"/>
</dbReference>
<keyword evidence="5" id="KW-0597">Phosphoprotein</keyword>
<evidence type="ECO:0000256" key="1">
    <source>
        <dbReference type="ARBA" id="ARBA00000085"/>
    </source>
</evidence>
<dbReference type="InterPro" id="IPR003660">
    <property type="entry name" value="HAMP_dom"/>
</dbReference>
<dbReference type="CDD" id="cd00082">
    <property type="entry name" value="HisKA"/>
    <property type="match status" value="1"/>
</dbReference>
<keyword evidence="8 15" id="KW-0418">Kinase</keyword>
<dbReference type="SMART" id="SM00304">
    <property type="entry name" value="HAMP"/>
    <property type="match status" value="1"/>
</dbReference>
<gene>
    <name evidence="15" type="ORF">BAOM_2214</name>
</gene>
<reference evidence="15 16" key="1">
    <citation type="submission" date="2018-01" db="EMBL/GenBank/DDBJ databases">
        <title>Bacillus asahii Genome sequencing and assembly.</title>
        <authorList>
            <person name="Jiang H."/>
            <person name="Feng Y."/>
            <person name="Zhao F."/>
            <person name="Lin X."/>
        </authorList>
    </citation>
    <scope>NUCLEOTIDE SEQUENCE [LARGE SCALE GENOMIC DNA]</scope>
    <source>
        <strain evidence="15 16">OM18</strain>
    </source>
</reference>
<dbReference type="InterPro" id="IPR004358">
    <property type="entry name" value="Sig_transdc_His_kin-like_C"/>
</dbReference>
<dbReference type="GO" id="GO:0005524">
    <property type="term" value="F:ATP binding"/>
    <property type="evidence" value="ECO:0007669"/>
    <property type="project" value="UniProtKB-KW"/>
</dbReference>
<dbReference type="GO" id="GO:0004721">
    <property type="term" value="F:phosphoprotein phosphatase activity"/>
    <property type="evidence" value="ECO:0007669"/>
    <property type="project" value="TreeGrafter"/>
</dbReference>
<feature type="transmembrane region" description="Helical" evidence="12">
    <location>
        <begin position="164"/>
        <end position="187"/>
    </location>
</feature>
<dbReference type="FunFam" id="3.30.565.10:FF:000006">
    <property type="entry name" value="Sensor histidine kinase WalK"/>
    <property type="match status" value="1"/>
</dbReference>
<organism evidence="15 16">
    <name type="scientific">Peribacillus asahii</name>
    <dbReference type="NCBI Taxonomy" id="228899"/>
    <lineage>
        <taxon>Bacteria</taxon>
        <taxon>Bacillati</taxon>
        <taxon>Bacillota</taxon>
        <taxon>Bacilli</taxon>
        <taxon>Bacillales</taxon>
        <taxon>Bacillaceae</taxon>
        <taxon>Peribacillus</taxon>
    </lineage>
</organism>
<evidence type="ECO:0000313" key="16">
    <source>
        <dbReference type="Proteomes" id="UP000283095"/>
    </source>
</evidence>
<proteinExistence type="predicted"/>
<dbReference type="Proteomes" id="UP000283095">
    <property type="component" value="Chromosome"/>
</dbReference>
<dbReference type="InterPro" id="IPR003661">
    <property type="entry name" value="HisK_dim/P_dom"/>
</dbReference>
<accession>A0A3Q9RMT4</accession>
<evidence type="ECO:0000256" key="12">
    <source>
        <dbReference type="SAM" id="Phobius"/>
    </source>
</evidence>
<dbReference type="InterPro" id="IPR036890">
    <property type="entry name" value="HATPase_C_sf"/>
</dbReference>
<dbReference type="RefSeq" id="WP_306821304.1">
    <property type="nucleotide sequence ID" value="NZ_CP026095.1"/>
</dbReference>
<dbReference type="InterPro" id="IPR050351">
    <property type="entry name" value="BphY/WalK/GraS-like"/>
</dbReference>
<evidence type="ECO:0000256" key="11">
    <source>
        <dbReference type="ARBA" id="ARBA00023136"/>
    </source>
</evidence>
<feature type="domain" description="Histidine kinase" evidence="13">
    <location>
        <begin position="244"/>
        <end position="460"/>
    </location>
</feature>
<dbReference type="InterPro" id="IPR003594">
    <property type="entry name" value="HATPase_dom"/>
</dbReference>
<evidence type="ECO:0000256" key="8">
    <source>
        <dbReference type="ARBA" id="ARBA00022777"/>
    </source>
</evidence>
<keyword evidence="10" id="KW-0902">Two-component regulatory system</keyword>
<dbReference type="InterPro" id="IPR036097">
    <property type="entry name" value="HisK_dim/P_sf"/>
</dbReference>
<dbReference type="CDD" id="cd06225">
    <property type="entry name" value="HAMP"/>
    <property type="match status" value="1"/>
</dbReference>
<evidence type="ECO:0000256" key="7">
    <source>
        <dbReference type="ARBA" id="ARBA00022741"/>
    </source>
</evidence>
<dbReference type="CDD" id="cd00075">
    <property type="entry name" value="HATPase"/>
    <property type="match status" value="1"/>
</dbReference>
<evidence type="ECO:0000256" key="9">
    <source>
        <dbReference type="ARBA" id="ARBA00022840"/>
    </source>
</evidence>
<evidence type="ECO:0000259" key="14">
    <source>
        <dbReference type="PROSITE" id="PS50885"/>
    </source>
</evidence>
<sequence length="461" mass="52907">MIILNKISLKFGLWFLGAMLILEVCLFFFLHTSIVGSRIEEELNALQARGNSHRDVLEISYNEETLHHIAVMEANADTEVIITDLNQNIIISSSKLDNEEQRIISKKIKKVPRAGMILENRWKSEKYISTVTPFLINKNQQGYVYMFRSTDQIQSLISKLNGHFITGAIMILSLMIITILLLSKVLITPLIRMKQATEKLSRGDFSVNLPDMGNDELGELSCAIKTLGKELKHLKEERSEFLASISHELRTPLTYIKGYADVSRRKDLDQTEREQYLDIIYEESEKLSDMIKDLFDLAKLDRNTFVINFMKVELCSFLLSIYEKILPAFKEKGMDLKVYCHKNVHIMIDPMRFEQVLFNLLDNAIKYSEPHTKTCIFVRREKGKVLMEIKDEGDGIPEEDLPFIFERFYRIDKSRSRGTGGTGLGLSIVKELIEAHGGHIEVKSEPGKGTAFLITVEEMIE</sequence>
<dbReference type="Pfam" id="PF00672">
    <property type="entry name" value="HAMP"/>
    <property type="match status" value="1"/>
</dbReference>
<dbReference type="SUPFAM" id="SSF158472">
    <property type="entry name" value="HAMP domain-like"/>
    <property type="match status" value="1"/>
</dbReference>
<dbReference type="Pfam" id="PF02518">
    <property type="entry name" value="HATPase_c"/>
    <property type="match status" value="1"/>
</dbReference>
<dbReference type="Gene3D" id="3.30.565.10">
    <property type="entry name" value="Histidine kinase-like ATPase, C-terminal domain"/>
    <property type="match status" value="1"/>
</dbReference>
<dbReference type="GO" id="GO:0016036">
    <property type="term" value="P:cellular response to phosphate starvation"/>
    <property type="evidence" value="ECO:0007669"/>
    <property type="project" value="TreeGrafter"/>
</dbReference>
<keyword evidence="9" id="KW-0067">ATP-binding</keyword>
<dbReference type="Gene3D" id="6.10.340.10">
    <property type="match status" value="1"/>
</dbReference>
<dbReference type="EC" id="2.7.13.3" evidence="3"/>
<evidence type="ECO:0000259" key="13">
    <source>
        <dbReference type="PROSITE" id="PS50109"/>
    </source>
</evidence>
<dbReference type="InterPro" id="IPR005467">
    <property type="entry name" value="His_kinase_dom"/>
</dbReference>
<evidence type="ECO:0000313" key="15">
    <source>
        <dbReference type="EMBL" id="AZV42823.1"/>
    </source>
</evidence>
<keyword evidence="4" id="KW-1003">Cell membrane</keyword>
<dbReference type="PRINTS" id="PR00344">
    <property type="entry name" value="BCTRLSENSOR"/>
</dbReference>
<dbReference type="SMART" id="SM00387">
    <property type="entry name" value="HATPase_c"/>
    <property type="match status" value="1"/>
</dbReference>
<dbReference type="PROSITE" id="PS50885">
    <property type="entry name" value="HAMP"/>
    <property type="match status" value="1"/>
</dbReference>
<dbReference type="SUPFAM" id="SSF47384">
    <property type="entry name" value="Homodimeric domain of signal transducing histidine kinase"/>
    <property type="match status" value="1"/>
</dbReference>
<dbReference type="FunFam" id="1.10.287.130:FF:000001">
    <property type="entry name" value="Two-component sensor histidine kinase"/>
    <property type="match status" value="1"/>
</dbReference>
<dbReference type="AlphaFoldDB" id="A0A3Q9RMT4"/>
<dbReference type="GO" id="GO:0005886">
    <property type="term" value="C:plasma membrane"/>
    <property type="evidence" value="ECO:0007669"/>
    <property type="project" value="UniProtKB-SubCell"/>
</dbReference>